<evidence type="ECO:0000313" key="5">
    <source>
        <dbReference type="EMBL" id="KAF4620401.1"/>
    </source>
</evidence>
<gene>
    <name evidence="5" type="ORF">D9613_001183</name>
</gene>
<dbReference type="EMBL" id="JAACJL010000015">
    <property type="protein sequence ID" value="KAF4620401.1"/>
    <property type="molecule type" value="Genomic_DNA"/>
</dbReference>
<name>A0A8H4R090_9AGAR</name>
<evidence type="ECO:0000256" key="4">
    <source>
        <dbReference type="SAM" id="Phobius"/>
    </source>
</evidence>
<evidence type="ECO:0000313" key="6">
    <source>
        <dbReference type="Proteomes" id="UP000521872"/>
    </source>
</evidence>
<dbReference type="PANTHER" id="PTHR33365:SF4">
    <property type="entry name" value="CYCLOCHLOROTINE BIOSYNTHESIS PROTEIN O"/>
    <property type="match status" value="1"/>
</dbReference>
<dbReference type="Proteomes" id="UP000521872">
    <property type="component" value="Unassembled WGS sequence"/>
</dbReference>
<proteinExistence type="inferred from homology"/>
<reference evidence="5 6" key="1">
    <citation type="submission" date="2019-12" db="EMBL/GenBank/DDBJ databases">
        <authorList>
            <person name="Floudas D."/>
            <person name="Bentzer J."/>
            <person name="Ahren D."/>
            <person name="Johansson T."/>
            <person name="Persson P."/>
            <person name="Tunlid A."/>
        </authorList>
    </citation>
    <scope>NUCLEOTIDE SEQUENCE [LARGE SCALE GENOMIC DNA]</scope>
    <source>
        <strain evidence="5 6">CBS 102.39</strain>
    </source>
</reference>
<accession>A0A8H4R090</accession>
<comment type="caution">
    <text evidence="5">The sequence shown here is derived from an EMBL/GenBank/DDBJ whole genome shotgun (WGS) entry which is preliminary data.</text>
</comment>
<dbReference type="Pfam" id="PF11807">
    <property type="entry name" value="UstYa"/>
    <property type="match status" value="1"/>
</dbReference>
<dbReference type="PANTHER" id="PTHR33365">
    <property type="entry name" value="YALI0B05434P"/>
    <property type="match status" value="1"/>
</dbReference>
<dbReference type="AlphaFoldDB" id="A0A8H4R090"/>
<dbReference type="GO" id="GO:0043386">
    <property type="term" value="P:mycotoxin biosynthetic process"/>
    <property type="evidence" value="ECO:0007669"/>
    <property type="project" value="InterPro"/>
</dbReference>
<keyword evidence="4" id="KW-1133">Transmembrane helix</keyword>
<keyword evidence="6" id="KW-1185">Reference proteome</keyword>
<evidence type="ECO:0000256" key="2">
    <source>
        <dbReference type="ARBA" id="ARBA00035112"/>
    </source>
</evidence>
<evidence type="ECO:0000256" key="1">
    <source>
        <dbReference type="ARBA" id="ARBA00004685"/>
    </source>
</evidence>
<protein>
    <submittedName>
        <fullName evidence="5">Uncharacterized protein</fullName>
    </submittedName>
</protein>
<comment type="similarity">
    <text evidence="2">Belongs to the ustYa family.</text>
</comment>
<comment type="pathway">
    <text evidence="1">Mycotoxin biosynthesis.</text>
</comment>
<sequence length="254" mass="28896">MRSPLQSSYFPSTTTLIIIPLLACSIYQYFQTLFLFLDSLSFDPDREAARVSHLGPMVGEPRTLHLPLDNRIKVTMQFSDTSAYDFSTPNGRKAWKASYPPGGGSVRLGHSSSSSTAANDTRREETAESEDTDTDRAVFLSMYHQLHCVETFAKVLFQPKSESKTKYKRETKSQTRAHLQHCLNFLREIALCRPDLTLERGDVFADISDSTKSGRSSTRVCRDAGHIREVVSENYKNWIQRKEEMEREGSRILL</sequence>
<keyword evidence="4" id="KW-0472">Membrane</keyword>
<evidence type="ECO:0000256" key="3">
    <source>
        <dbReference type="SAM" id="MobiDB-lite"/>
    </source>
</evidence>
<feature type="region of interest" description="Disordered" evidence="3">
    <location>
        <begin position="105"/>
        <end position="133"/>
    </location>
</feature>
<keyword evidence="4" id="KW-0812">Transmembrane</keyword>
<organism evidence="5 6">
    <name type="scientific">Agrocybe pediades</name>
    <dbReference type="NCBI Taxonomy" id="84607"/>
    <lineage>
        <taxon>Eukaryota</taxon>
        <taxon>Fungi</taxon>
        <taxon>Dikarya</taxon>
        <taxon>Basidiomycota</taxon>
        <taxon>Agaricomycotina</taxon>
        <taxon>Agaricomycetes</taxon>
        <taxon>Agaricomycetidae</taxon>
        <taxon>Agaricales</taxon>
        <taxon>Agaricineae</taxon>
        <taxon>Strophariaceae</taxon>
        <taxon>Agrocybe</taxon>
    </lineage>
</organism>
<dbReference type="InterPro" id="IPR021765">
    <property type="entry name" value="UstYa-like"/>
</dbReference>
<feature type="transmembrane region" description="Helical" evidence="4">
    <location>
        <begin position="9"/>
        <end position="30"/>
    </location>
</feature>